<comment type="similarity">
    <text evidence="1">Belongs to the ARG7 family.</text>
</comment>
<accession>A0A9D4VA63</accession>
<comment type="caution">
    <text evidence="3">The sequence shown here is derived from an EMBL/GenBank/DDBJ whole genome shotgun (WGS) entry which is preliminary data.</text>
</comment>
<dbReference type="PANTHER" id="PTHR31374:SF118">
    <property type="entry name" value="OS01G0924966 PROTEIN"/>
    <property type="match status" value="1"/>
</dbReference>
<dbReference type="GO" id="GO:0009733">
    <property type="term" value="P:response to auxin"/>
    <property type="evidence" value="ECO:0007669"/>
    <property type="project" value="InterPro"/>
</dbReference>
<dbReference type="OrthoDB" id="1624361at2759"/>
<organism evidence="3 4">
    <name type="scientific">Adiantum capillus-veneris</name>
    <name type="common">Maidenhair fern</name>
    <dbReference type="NCBI Taxonomy" id="13818"/>
    <lineage>
        <taxon>Eukaryota</taxon>
        <taxon>Viridiplantae</taxon>
        <taxon>Streptophyta</taxon>
        <taxon>Embryophyta</taxon>
        <taxon>Tracheophyta</taxon>
        <taxon>Polypodiopsida</taxon>
        <taxon>Polypodiidae</taxon>
        <taxon>Polypodiales</taxon>
        <taxon>Pteridineae</taxon>
        <taxon>Pteridaceae</taxon>
        <taxon>Vittarioideae</taxon>
        <taxon>Adiantum</taxon>
    </lineage>
</organism>
<proteinExistence type="inferred from homology"/>
<protein>
    <submittedName>
        <fullName evidence="3">Uncharacterized protein</fullName>
    </submittedName>
</protein>
<name>A0A9D4VA63_ADICA</name>
<sequence length="195" mass="22123">MSHSRLYQMVRLAEMLKWWRRKALKKAHSFSDVRSARRAGRAHTTRSLSMPSKGGGVPAGHLAVYVGEDRQRFVIKTSYLSHPLFRALLKKTEEEMGFHHEGALAIPCQVPFFEHILQFIHSSKSHSNHSHHHHPLPPQFHDLLRELLHLSSLDPTHHLSFSTFDDASLSLCNLTRSLSSLDVSNANGMSQVVLV</sequence>
<gene>
    <name evidence="3" type="ORF">GOP47_0002155</name>
</gene>
<dbReference type="InterPro" id="IPR003676">
    <property type="entry name" value="SAUR_fam"/>
</dbReference>
<dbReference type="AlphaFoldDB" id="A0A9D4VA63"/>
<dbReference type="Proteomes" id="UP000886520">
    <property type="component" value="Chromosome 2"/>
</dbReference>
<evidence type="ECO:0000256" key="1">
    <source>
        <dbReference type="ARBA" id="ARBA00006974"/>
    </source>
</evidence>
<evidence type="ECO:0000256" key="2">
    <source>
        <dbReference type="SAM" id="MobiDB-lite"/>
    </source>
</evidence>
<reference evidence="3" key="1">
    <citation type="submission" date="2021-01" db="EMBL/GenBank/DDBJ databases">
        <title>Adiantum capillus-veneris genome.</title>
        <authorList>
            <person name="Fang Y."/>
            <person name="Liao Q."/>
        </authorList>
    </citation>
    <scope>NUCLEOTIDE SEQUENCE</scope>
    <source>
        <strain evidence="3">H3</strain>
        <tissue evidence="3">Leaf</tissue>
    </source>
</reference>
<evidence type="ECO:0000313" key="3">
    <source>
        <dbReference type="EMBL" id="KAI5082412.1"/>
    </source>
</evidence>
<feature type="region of interest" description="Disordered" evidence="2">
    <location>
        <begin position="35"/>
        <end position="54"/>
    </location>
</feature>
<dbReference type="Pfam" id="PF02519">
    <property type="entry name" value="Auxin_inducible"/>
    <property type="match status" value="1"/>
</dbReference>
<keyword evidence="4" id="KW-1185">Reference proteome</keyword>
<evidence type="ECO:0000313" key="4">
    <source>
        <dbReference type="Proteomes" id="UP000886520"/>
    </source>
</evidence>
<dbReference type="EMBL" id="JABFUD020000003">
    <property type="protein sequence ID" value="KAI5082412.1"/>
    <property type="molecule type" value="Genomic_DNA"/>
</dbReference>
<dbReference type="PANTHER" id="PTHR31374">
    <property type="entry name" value="AUXIN-INDUCED PROTEIN-LIKE-RELATED"/>
    <property type="match status" value="1"/>
</dbReference>